<evidence type="ECO:0000259" key="10">
    <source>
        <dbReference type="Pfam" id="PF00288"/>
    </source>
</evidence>
<organism evidence="12 13">
    <name type="scientific">Desulfotruncus arcticus DSM 17038</name>
    <dbReference type="NCBI Taxonomy" id="1121424"/>
    <lineage>
        <taxon>Bacteria</taxon>
        <taxon>Bacillati</taxon>
        <taxon>Bacillota</taxon>
        <taxon>Clostridia</taxon>
        <taxon>Eubacteriales</taxon>
        <taxon>Desulfallaceae</taxon>
        <taxon>Desulfotruncus</taxon>
    </lineage>
</organism>
<feature type="active site" evidence="9">
    <location>
        <position position="8"/>
    </location>
</feature>
<dbReference type="NCBIfam" id="NF011202">
    <property type="entry name" value="PRK14608.1"/>
    <property type="match status" value="1"/>
</dbReference>
<feature type="binding site" evidence="9">
    <location>
        <begin position="90"/>
        <end position="100"/>
    </location>
    <ligand>
        <name>ATP</name>
        <dbReference type="ChEBI" id="CHEBI:30616"/>
    </ligand>
</feature>
<dbReference type="Gene3D" id="3.30.70.890">
    <property type="entry name" value="GHMP kinase, C-terminal domain"/>
    <property type="match status" value="1"/>
</dbReference>
<keyword evidence="9" id="KW-0414">Isoprene biosynthesis</keyword>
<feature type="active site" evidence="9">
    <location>
        <position position="132"/>
    </location>
</feature>
<dbReference type="SUPFAM" id="SSF54211">
    <property type="entry name" value="Ribosomal protein S5 domain 2-like"/>
    <property type="match status" value="1"/>
</dbReference>
<comment type="catalytic activity">
    <reaction evidence="9">
        <text>4-CDP-2-C-methyl-D-erythritol + ATP = 4-CDP-2-C-methyl-D-erythritol 2-phosphate + ADP + H(+)</text>
        <dbReference type="Rhea" id="RHEA:18437"/>
        <dbReference type="ChEBI" id="CHEBI:15378"/>
        <dbReference type="ChEBI" id="CHEBI:30616"/>
        <dbReference type="ChEBI" id="CHEBI:57823"/>
        <dbReference type="ChEBI" id="CHEBI:57919"/>
        <dbReference type="ChEBI" id="CHEBI:456216"/>
        <dbReference type="EC" id="2.7.1.148"/>
    </reaction>
</comment>
<dbReference type="NCBIfam" id="TIGR00154">
    <property type="entry name" value="ispE"/>
    <property type="match status" value="1"/>
</dbReference>
<dbReference type="InterPro" id="IPR006204">
    <property type="entry name" value="GHMP_kinase_N_dom"/>
</dbReference>
<keyword evidence="5 9" id="KW-0547">Nucleotide-binding</keyword>
<proteinExistence type="inferred from homology"/>
<dbReference type="GO" id="GO:0016114">
    <property type="term" value="P:terpenoid biosynthetic process"/>
    <property type="evidence" value="ECO:0007669"/>
    <property type="project" value="UniProtKB-UniRule"/>
</dbReference>
<evidence type="ECO:0000256" key="6">
    <source>
        <dbReference type="ARBA" id="ARBA00022777"/>
    </source>
</evidence>
<dbReference type="InterPro" id="IPR014721">
    <property type="entry name" value="Ribsml_uS5_D2-typ_fold_subgr"/>
</dbReference>
<evidence type="ECO:0000256" key="4">
    <source>
        <dbReference type="ARBA" id="ARBA00022679"/>
    </source>
</evidence>
<keyword evidence="7 9" id="KW-0067">ATP-binding</keyword>
<dbReference type="EMBL" id="FOOX01000013">
    <property type="protein sequence ID" value="SFG99446.1"/>
    <property type="molecule type" value="Genomic_DNA"/>
</dbReference>
<keyword evidence="6 9" id="KW-0418">Kinase</keyword>
<comment type="function">
    <text evidence="9">Catalyzes the phosphorylation of the position 2 hydroxy group of 4-diphosphocytidyl-2C-methyl-D-erythritol.</text>
</comment>
<dbReference type="InterPro" id="IPR020568">
    <property type="entry name" value="Ribosomal_Su5_D2-typ_SF"/>
</dbReference>
<evidence type="ECO:0000256" key="2">
    <source>
        <dbReference type="ARBA" id="ARBA00012052"/>
    </source>
</evidence>
<dbReference type="GO" id="GO:0005524">
    <property type="term" value="F:ATP binding"/>
    <property type="evidence" value="ECO:0007669"/>
    <property type="project" value="UniProtKB-UniRule"/>
</dbReference>
<dbReference type="RefSeq" id="WP_174549971.1">
    <property type="nucleotide sequence ID" value="NZ_FOOX01000013.1"/>
</dbReference>
<evidence type="ECO:0000259" key="11">
    <source>
        <dbReference type="Pfam" id="PF08544"/>
    </source>
</evidence>
<protein>
    <recommendedName>
        <fullName evidence="3 9">4-diphosphocytidyl-2-C-methyl-D-erythritol kinase</fullName>
        <shortName evidence="9">CMK</shortName>
        <ecNumber evidence="2 9">2.7.1.148</ecNumber>
    </recommendedName>
    <alternativeName>
        <fullName evidence="8 9">4-(cytidine-5'-diphospho)-2-C-methyl-D-erythritol kinase</fullName>
    </alternativeName>
</protein>
<dbReference type="Gene3D" id="3.30.230.10">
    <property type="match status" value="1"/>
</dbReference>
<dbReference type="Pfam" id="PF00288">
    <property type="entry name" value="GHMP_kinases_N"/>
    <property type="match status" value="1"/>
</dbReference>
<reference evidence="13" key="1">
    <citation type="submission" date="2016-10" db="EMBL/GenBank/DDBJ databases">
        <authorList>
            <person name="Varghese N."/>
            <person name="Submissions S."/>
        </authorList>
    </citation>
    <scope>NUCLEOTIDE SEQUENCE [LARGE SCALE GENOMIC DNA]</scope>
    <source>
        <strain evidence="13">DSM 17038</strain>
    </source>
</reference>
<dbReference type="EC" id="2.7.1.148" evidence="2 9"/>
<feature type="domain" description="GHMP kinase N-terminal" evidence="10">
    <location>
        <begin position="62"/>
        <end position="140"/>
    </location>
</feature>
<accession>A0A1I2WGJ4</accession>
<dbReference type="GO" id="GO:0019288">
    <property type="term" value="P:isopentenyl diphosphate biosynthetic process, methylerythritol 4-phosphate pathway"/>
    <property type="evidence" value="ECO:0007669"/>
    <property type="project" value="UniProtKB-UniRule"/>
</dbReference>
<dbReference type="PIRSF" id="PIRSF010376">
    <property type="entry name" value="IspE"/>
    <property type="match status" value="1"/>
</dbReference>
<comment type="similarity">
    <text evidence="1 9">Belongs to the GHMP kinase family. IspE subfamily.</text>
</comment>
<sequence length="283" mass="30138">MQVKAYAKINLVLNITGVRVDGYHELETVMQTLALHDVLELSPANCIDLAVEGADLPSGPENLAYRAADLLRRETGCREGVRIRLIKKIPIAAGLAGGSADAAAVLRGLNRVWELGLTREELLKLAANIGSDVPFCISGGTALARGRGELIEPLPDLPPFGVLLVKPPFGVSTAEVYRSYDQTVDQIEPRCLKMVETIRQGDTDQIASLLDNDLEAVTTTMHPLIGAIKKDLLAAGARGVLMSGSGPTVFGIFHDCNTAAEAAGRLGRGNNWICATKFSSPTL</sequence>
<dbReference type="UniPathway" id="UPA00056">
    <property type="reaction ID" value="UER00094"/>
</dbReference>
<evidence type="ECO:0000256" key="3">
    <source>
        <dbReference type="ARBA" id="ARBA00017473"/>
    </source>
</evidence>
<evidence type="ECO:0000313" key="13">
    <source>
        <dbReference type="Proteomes" id="UP000199337"/>
    </source>
</evidence>
<comment type="pathway">
    <text evidence="9">Isoprenoid biosynthesis; isopentenyl diphosphate biosynthesis via DXP pathway; isopentenyl diphosphate from 1-deoxy-D-xylulose 5-phosphate: step 3/6.</text>
</comment>
<dbReference type="GO" id="GO:0050515">
    <property type="term" value="F:4-(cytidine 5'-diphospho)-2-C-methyl-D-erythritol kinase activity"/>
    <property type="evidence" value="ECO:0007669"/>
    <property type="project" value="UniProtKB-UniRule"/>
</dbReference>
<dbReference type="Pfam" id="PF08544">
    <property type="entry name" value="GHMP_kinases_C"/>
    <property type="match status" value="1"/>
</dbReference>
<evidence type="ECO:0000256" key="7">
    <source>
        <dbReference type="ARBA" id="ARBA00022840"/>
    </source>
</evidence>
<dbReference type="Proteomes" id="UP000199337">
    <property type="component" value="Unassembled WGS sequence"/>
</dbReference>
<keyword evidence="4 9" id="KW-0808">Transferase</keyword>
<dbReference type="PANTHER" id="PTHR43527:SF2">
    <property type="entry name" value="4-DIPHOSPHOCYTIDYL-2-C-METHYL-D-ERYTHRITOL KINASE, CHLOROPLASTIC"/>
    <property type="match status" value="1"/>
</dbReference>
<dbReference type="HAMAP" id="MF_00061">
    <property type="entry name" value="IspE"/>
    <property type="match status" value="1"/>
</dbReference>
<evidence type="ECO:0000256" key="5">
    <source>
        <dbReference type="ARBA" id="ARBA00022741"/>
    </source>
</evidence>
<name>A0A1I2WGJ4_9FIRM</name>
<dbReference type="AlphaFoldDB" id="A0A1I2WGJ4"/>
<dbReference type="InterPro" id="IPR036554">
    <property type="entry name" value="GHMP_kinase_C_sf"/>
</dbReference>
<dbReference type="InterPro" id="IPR004424">
    <property type="entry name" value="IspE"/>
</dbReference>
<gene>
    <name evidence="9" type="primary">ispE</name>
    <name evidence="12" type="ORF">SAMN05660649_03445</name>
</gene>
<evidence type="ECO:0000256" key="1">
    <source>
        <dbReference type="ARBA" id="ARBA00009684"/>
    </source>
</evidence>
<evidence type="ECO:0000256" key="8">
    <source>
        <dbReference type="ARBA" id="ARBA00032554"/>
    </source>
</evidence>
<evidence type="ECO:0000256" key="9">
    <source>
        <dbReference type="HAMAP-Rule" id="MF_00061"/>
    </source>
</evidence>
<dbReference type="InterPro" id="IPR013750">
    <property type="entry name" value="GHMP_kinase_C_dom"/>
</dbReference>
<dbReference type="SUPFAM" id="SSF55060">
    <property type="entry name" value="GHMP Kinase, C-terminal domain"/>
    <property type="match status" value="1"/>
</dbReference>
<evidence type="ECO:0000313" key="12">
    <source>
        <dbReference type="EMBL" id="SFG99446.1"/>
    </source>
</evidence>
<feature type="domain" description="GHMP kinase C-terminal" evidence="11">
    <location>
        <begin position="194"/>
        <end position="266"/>
    </location>
</feature>
<keyword evidence="13" id="KW-1185">Reference proteome</keyword>
<dbReference type="PANTHER" id="PTHR43527">
    <property type="entry name" value="4-DIPHOSPHOCYTIDYL-2-C-METHYL-D-ERYTHRITOL KINASE, CHLOROPLASTIC"/>
    <property type="match status" value="1"/>
</dbReference>
<dbReference type="STRING" id="341036.SAMN05660649_03445"/>